<evidence type="ECO:0000313" key="3">
    <source>
        <dbReference type="Proteomes" id="UP000069940"/>
    </source>
</evidence>
<protein>
    <submittedName>
        <fullName evidence="2">F-box domain-containing protein</fullName>
    </submittedName>
</protein>
<dbReference type="InterPro" id="IPR036047">
    <property type="entry name" value="F-box-like_dom_sf"/>
</dbReference>
<dbReference type="Gene3D" id="1.20.1280.50">
    <property type="match status" value="1"/>
</dbReference>
<evidence type="ECO:0000313" key="2">
    <source>
        <dbReference type="EnsemblMetazoa" id="AALFPA23_020225.P29813"/>
    </source>
</evidence>
<dbReference type="EnsemblMetazoa" id="AALFPA23_020225.R29813">
    <property type="protein sequence ID" value="AALFPA23_020225.P29813"/>
    <property type="gene ID" value="AALFPA23_020225"/>
</dbReference>
<dbReference type="PANTHER" id="PTHR16134:SF119">
    <property type="entry name" value="AT02038P-RELATED"/>
    <property type="match status" value="1"/>
</dbReference>
<dbReference type="Proteomes" id="UP000069940">
    <property type="component" value="Unassembled WGS sequence"/>
</dbReference>
<dbReference type="PROSITE" id="PS50181">
    <property type="entry name" value="FBOX"/>
    <property type="match status" value="1"/>
</dbReference>
<dbReference type="SUPFAM" id="SSF52058">
    <property type="entry name" value="L domain-like"/>
    <property type="match status" value="1"/>
</dbReference>
<dbReference type="InterPro" id="IPR032675">
    <property type="entry name" value="LRR_dom_sf"/>
</dbReference>
<name>A0ABM1ZNP5_AEDAL</name>
<dbReference type="InterPro" id="IPR001810">
    <property type="entry name" value="F-box_dom"/>
</dbReference>
<reference evidence="3" key="1">
    <citation type="journal article" date="2015" name="Proc. Natl. Acad. Sci. U.S.A.">
        <title>Genome sequence of the Asian Tiger mosquito, Aedes albopictus, reveals insights into its biology, genetics, and evolution.</title>
        <authorList>
            <person name="Chen X.G."/>
            <person name="Jiang X."/>
            <person name="Gu J."/>
            <person name="Xu M."/>
            <person name="Wu Y."/>
            <person name="Deng Y."/>
            <person name="Zhang C."/>
            <person name="Bonizzoni M."/>
            <person name="Dermauw W."/>
            <person name="Vontas J."/>
            <person name="Armbruster P."/>
            <person name="Huang X."/>
            <person name="Yang Y."/>
            <person name="Zhang H."/>
            <person name="He W."/>
            <person name="Peng H."/>
            <person name="Liu Y."/>
            <person name="Wu K."/>
            <person name="Chen J."/>
            <person name="Lirakis M."/>
            <person name="Topalis P."/>
            <person name="Van Leeuwen T."/>
            <person name="Hall A.B."/>
            <person name="Jiang X."/>
            <person name="Thorpe C."/>
            <person name="Mueller R.L."/>
            <person name="Sun C."/>
            <person name="Waterhouse R.M."/>
            <person name="Yan G."/>
            <person name="Tu Z.J."/>
            <person name="Fang X."/>
            <person name="James A.A."/>
        </authorList>
    </citation>
    <scope>NUCLEOTIDE SEQUENCE [LARGE SCALE GENOMIC DNA]</scope>
    <source>
        <strain evidence="3">Foshan</strain>
    </source>
</reference>
<accession>A0ABM1ZNP5</accession>
<sequence length="607" mass="69553">MPSPTHLASRHLVSTTCESISSQSVIAARTISSSDRRCRRPWSVVDWIGGKTMSWDCLPLELLEHIFQNLDFDERKPLSLVCRRWNQAVYSRPLCRSLCIELSRGVWEQGGVAEQVTVVDDAVVEASERDYRTVYVKWCRDTSEEVLTSISRLLGVLDEKCLLEGLIIDAPLGHGLCEFFRTHSELLARIRKLQVSTGTKDNGLKADVCVLKMDQLETLFWREIVSGVHVHNKGPLFVIDAPKLHTAIVKFGDSDLDRRIAWHNGFMELGQCASLKTLKVHLHPRMWNNFFKQSLEALEDLTIYHRVEDEYARDWDCMFSNMPNLASLRMRKVNDVILNAINRHCLQLRVLLLDNVDLTDGFLSVDRIFPRLEHLRLETAEIHSNKTLYLPVLKDLEWFNVKNQSEQSLTLAAPMLRTLRQIRDEAPDFILTTKSPLEKLQLDLHESDIPEHFFQPFPNMRELSIRVSSACPELDRMIPHFRNITEFVLIAYNAPLQCDQLLNEMLKHCNNVTSMTLCGFSPNLELSFPVFAQIFRNPNLKSLKLFGLTVTGNSFPVQIHPGLETFELRQVKVMDVAFGAYVFPSDDSRVVCLKSDECCSYSSSDCE</sequence>
<dbReference type="SUPFAM" id="SSF81383">
    <property type="entry name" value="F-box domain"/>
    <property type="match status" value="1"/>
</dbReference>
<keyword evidence="3" id="KW-1185">Reference proteome</keyword>
<dbReference type="GeneID" id="109432997"/>
<dbReference type="Gene3D" id="3.80.10.10">
    <property type="entry name" value="Ribonuclease Inhibitor"/>
    <property type="match status" value="1"/>
</dbReference>
<dbReference type="PANTHER" id="PTHR16134">
    <property type="entry name" value="F-BOX/TPR REPEAT PROTEIN POF3"/>
    <property type="match status" value="1"/>
</dbReference>
<organism evidence="2 3">
    <name type="scientific">Aedes albopictus</name>
    <name type="common">Asian tiger mosquito</name>
    <name type="synonym">Stegomyia albopicta</name>
    <dbReference type="NCBI Taxonomy" id="7160"/>
    <lineage>
        <taxon>Eukaryota</taxon>
        <taxon>Metazoa</taxon>
        <taxon>Ecdysozoa</taxon>
        <taxon>Arthropoda</taxon>
        <taxon>Hexapoda</taxon>
        <taxon>Insecta</taxon>
        <taxon>Pterygota</taxon>
        <taxon>Neoptera</taxon>
        <taxon>Endopterygota</taxon>
        <taxon>Diptera</taxon>
        <taxon>Nematocera</taxon>
        <taxon>Culicoidea</taxon>
        <taxon>Culicidae</taxon>
        <taxon>Culicinae</taxon>
        <taxon>Aedini</taxon>
        <taxon>Aedes</taxon>
        <taxon>Stegomyia</taxon>
    </lineage>
</organism>
<reference evidence="2" key="2">
    <citation type="submission" date="2025-05" db="UniProtKB">
        <authorList>
            <consortium name="EnsemblMetazoa"/>
        </authorList>
    </citation>
    <scope>IDENTIFICATION</scope>
    <source>
        <strain evidence="2">Foshan</strain>
    </source>
</reference>
<evidence type="ECO:0000259" key="1">
    <source>
        <dbReference type="PROSITE" id="PS50181"/>
    </source>
</evidence>
<dbReference type="SMART" id="SM00256">
    <property type="entry name" value="FBOX"/>
    <property type="match status" value="1"/>
</dbReference>
<proteinExistence type="predicted"/>
<feature type="domain" description="F-box" evidence="1">
    <location>
        <begin position="52"/>
        <end position="98"/>
    </location>
</feature>
<dbReference type="RefSeq" id="XP_019564918.3">
    <property type="nucleotide sequence ID" value="XM_019709373.3"/>
</dbReference>
<dbReference type="Pfam" id="PF00646">
    <property type="entry name" value="F-box"/>
    <property type="match status" value="1"/>
</dbReference>